<evidence type="ECO:0000256" key="2">
    <source>
        <dbReference type="SAM" id="SignalP"/>
    </source>
</evidence>
<evidence type="ECO:0000313" key="3">
    <source>
        <dbReference type="EMBL" id="KAK5896411.1"/>
    </source>
</evidence>
<keyword evidence="2" id="KW-0732">Signal</keyword>
<dbReference type="EMBL" id="JAURVH010001534">
    <property type="protein sequence ID" value="KAK5896411.1"/>
    <property type="molecule type" value="Genomic_DNA"/>
</dbReference>
<evidence type="ECO:0000256" key="1">
    <source>
        <dbReference type="SAM" id="MobiDB-lite"/>
    </source>
</evidence>
<reference evidence="3 4" key="1">
    <citation type="journal article" date="2023" name="Mol. Biol. Evol.">
        <title>Genomics of Secondarily Temperate Adaptation in the Only Non-Antarctic Icefish.</title>
        <authorList>
            <person name="Rivera-Colon A.G."/>
            <person name="Rayamajhi N."/>
            <person name="Minhas B.F."/>
            <person name="Madrigal G."/>
            <person name="Bilyk K.T."/>
            <person name="Yoon V."/>
            <person name="Hune M."/>
            <person name="Gregory S."/>
            <person name="Cheng C.H.C."/>
            <person name="Catchen J.M."/>
        </authorList>
    </citation>
    <scope>NUCLEOTIDE SEQUENCE [LARGE SCALE GENOMIC DNA]</scope>
    <source>
        <tissue evidence="3">White muscle</tissue>
    </source>
</reference>
<dbReference type="Proteomes" id="UP001331515">
    <property type="component" value="Unassembled WGS sequence"/>
</dbReference>
<organism evidence="3 4">
    <name type="scientific">Champsocephalus gunnari</name>
    <name type="common">Mackerel icefish</name>
    <dbReference type="NCBI Taxonomy" id="52237"/>
    <lineage>
        <taxon>Eukaryota</taxon>
        <taxon>Metazoa</taxon>
        <taxon>Chordata</taxon>
        <taxon>Craniata</taxon>
        <taxon>Vertebrata</taxon>
        <taxon>Euteleostomi</taxon>
        <taxon>Actinopterygii</taxon>
        <taxon>Neopterygii</taxon>
        <taxon>Teleostei</taxon>
        <taxon>Neoteleostei</taxon>
        <taxon>Acanthomorphata</taxon>
        <taxon>Eupercaria</taxon>
        <taxon>Perciformes</taxon>
        <taxon>Notothenioidei</taxon>
        <taxon>Channichthyidae</taxon>
        <taxon>Champsocephalus</taxon>
    </lineage>
</organism>
<dbReference type="AlphaFoldDB" id="A0AAN8C336"/>
<feature type="chain" id="PRO_5043005050" description="Secreted protein" evidence="2">
    <location>
        <begin position="17"/>
        <end position="132"/>
    </location>
</feature>
<protein>
    <recommendedName>
        <fullName evidence="5">Secreted protein</fullName>
    </recommendedName>
</protein>
<gene>
    <name evidence="3" type="ORF">CgunFtcFv8_010013</name>
</gene>
<feature type="region of interest" description="Disordered" evidence="1">
    <location>
        <begin position="109"/>
        <end position="132"/>
    </location>
</feature>
<evidence type="ECO:0008006" key="5">
    <source>
        <dbReference type="Google" id="ProtNLM"/>
    </source>
</evidence>
<sequence length="132" mass="13908">MLSACLLSVCLLSTLSVCVRVGVTLNETDHQNSSGLFGFGDVSGLRSFPPEQQQESRIIGGGRGLEELLALAGLPQVRLHAGLRGGRHRPPVGGLCRALLQEVQKGLILDRPGRETRPGQRSGAGTAGDPPY</sequence>
<feature type="signal peptide" evidence="2">
    <location>
        <begin position="1"/>
        <end position="16"/>
    </location>
</feature>
<comment type="caution">
    <text evidence="3">The sequence shown here is derived from an EMBL/GenBank/DDBJ whole genome shotgun (WGS) entry which is preliminary data.</text>
</comment>
<accession>A0AAN8C336</accession>
<name>A0AAN8C336_CHAGU</name>
<evidence type="ECO:0000313" key="4">
    <source>
        <dbReference type="Proteomes" id="UP001331515"/>
    </source>
</evidence>
<keyword evidence="4" id="KW-1185">Reference proteome</keyword>
<proteinExistence type="predicted"/>